<keyword evidence="7" id="KW-1185">Reference proteome</keyword>
<dbReference type="STRING" id="90262.A0A1X2IU72"/>
<keyword evidence="2 3" id="KW-0808">Transferase</keyword>
<evidence type="ECO:0000313" key="6">
    <source>
        <dbReference type="EMBL" id="ORZ22338.1"/>
    </source>
</evidence>
<accession>A0A1X2IU72</accession>
<feature type="chain" id="PRO_5012665362" evidence="5">
    <location>
        <begin position="25"/>
        <end position="556"/>
    </location>
</feature>
<keyword evidence="4" id="KW-0812">Transmembrane</keyword>
<dbReference type="InterPro" id="IPR002213">
    <property type="entry name" value="UDP_glucos_trans"/>
</dbReference>
<keyword evidence="4" id="KW-1133">Transmembrane helix</keyword>
<dbReference type="Pfam" id="PF00201">
    <property type="entry name" value="UDPGT"/>
    <property type="match status" value="1"/>
</dbReference>
<evidence type="ECO:0000313" key="7">
    <source>
        <dbReference type="Proteomes" id="UP000193560"/>
    </source>
</evidence>
<evidence type="ECO:0000256" key="2">
    <source>
        <dbReference type="ARBA" id="ARBA00022679"/>
    </source>
</evidence>
<name>A0A1X2IU72_9FUNG</name>
<dbReference type="CDD" id="cd03784">
    <property type="entry name" value="GT1_Gtf-like"/>
    <property type="match status" value="1"/>
</dbReference>
<evidence type="ECO:0000256" key="4">
    <source>
        <dbReference type="SAM" id="Phobius"/>
    </source>
</evidence>
<dbReference type="PANTHER" id="PTHR48043">
    <property type="entry name" value="EG:EG0003.4 PROTEIN-RELATED"/>
    <property type="match status" value="1"/>
</dbReference>
<evidence type="ECO:0000256" key="1">
    <source>
        <dbReference type="ARBA" id="ARBA00022676"/>
    </source>
</evidence>
<dbReference type="PROSITE" id="PS00375">
    <property type="entry name" value="UDPGT"/>
    <property type="match status" value="1"/>
</dbReference>
<keyword evidence="4" id="KW-0472">Membrane</keyword>
<comment type="similarity">
    <text evidence="3">Belongs to the UDP-glycosyltransferase family.</text>
</comment>
<proteinExistence type="inferred from homology"/>
<gene>
    <name evidence="6" type="ORF">BCR42DRAFT_405975</name>
</gene>
<organism evidence="6 7">
    <name type="scientific">Absidia repens</name>
    <dbReference type="NCBI Taxonomy" id="90262"/>
    <lineage>
        <taxon>Eukaryota</taxon>
        <taxon>Fungi</taxon>
        <taxon>Fungi incertae sedis</taxon>
        <taxon>Mucoromycota</taxon>
        <taxon>Mucoromycotina</taxon>
        <taxon>Mucoromycetes</taxon>
        <taxon>Mucorales</taxon>
        <taxon>Cunninghamellaceae</taxon>
        <taxon>Absidia</taxon>
    </lineage>
</organism>
<dbReference type="AlphaFoldDB" id="A0A1X2IU72"/>
<sequence length="556" mass="61696">MHTLLFPTTLIVFITLLFVQSTIAVKQQQQHLSPTYRTPKNILFACTIGGSSHANWVLAILNDLNQRGHNATFATRDDHARFGIRYGINTISVGPATIPKDNTTYNDNAHLDPHSVMGTLIGHVVDAYPSEYIAFRDLIETRQIDLVICDHFVDSCIEAAKFHGKPFVITSTLAIAPDARASFISSGISLYGVHNNQISLFERIYHNYLFTGTFLWKNFATLMKVGQTKTDLGLVSSPDTMASWKDAMKLVNTAFGLENARALGPLVEFIGPILPLHYQPITSTTYETFLDNHSRTIYVAFGQNANPSLLDRSLLWSSLLSLLEDEVINGVVWADAHITAMEKEMTFTTIQHTTYSLAQINDHPNVLLTSWSPQMAILQHPSTVAFLTHGGAGSLHESLYAGVPMAVFPFVGDQLGLARNIEEQGLGVYLRRDVTINTTATLIRDLVKGDKSLEIQNNVQRYSALIQIHSQHGVQRGADLIEEVLFAGVSHRLEASRSMSIIKVYNLDIYFIFSLLAFGGLLAIYSLLLQIHHLIVGPKSQQQNLTGDYVHKPKGQ</sequence>
<dbReference type="Proteomes" id="UP000193560">
    <property type="component" value="Unassembled WGS sequence"/>
</dbReference>
<dbReference type="PANTHER" id="PTHR48043:SF145">
    <property type="entry name" value="FI06409P-RELATED"/>
    <property type="match status" value="1"/>
</dbReference>
<feature type="transmembrane region" description="Helical" evidence="4">
    <location>
        <begin position="509"/>
        <end position="529"/>
    </location>
</feature>
<evidence type="ECO:0000256" key="3">
    <source>
        <dbReference type="RuleBase" id="RU003718"/>
    </source>
</evidence>
<dbReference type="InterPro" id="IPR050271">
    <property type="entry name" value="UDP-glycosyltransferase"/>
</dbReference>
<dbReference type="InterPro" id="IPR035595">
    <property type="entry name" value="UDP_glycos_trans_CS"/>
</dbReference>
<evidence type="ECO:0000256" key="5">
    <source>
        <dbReference type="SAM" id="SignalP"/>
    </source>
</evidence>
<dbReference type="OrthoDB" id="5835829at2759"/>
<reference evidence="6 7" key="1">
    <citation type="submission" date="2016-07" db="EMBL/GenBank/DDBJ databases">
        <title>Pervasive Adenine N6-methylation of Active Genes in Fungi.</title>
        <authorList>
            <consortium name="DOE Joint Genome Institute"/>
            <person name="Mondo S.J."/>
            <person name="Dannebaum R.O."/>
            <person name="Kuo R.C."/>
            <person name="Labutti K."/>
            <person name="Haridas S."/>
            <person name="Kuo A."/>
            <person name="Salamov A."/>
            <person name="Ahrendt S.R."/>
            <person name="Lipzen A."/>
            <person name="Sullivan W."/>
            <person name="Andreopoulos W.B."/>
            <person name="Clum A."/>
            <person name="Lindquist E."/>
            <person name="Daum C."/>
            <person name="Ramamoorthy G.K."/>
            <person name="Gryganskyi A."/>
            <person name="Culley D."/>
            <person name="Magnuson J.K."/>
            <person name="James T.Y."/>
            <person name="O'Malley M.A."/>
            <person name="Stajich J.E."/>
            <person name="Spatafora J.W."/>
            <person name="Visel A."/>
            <person name="Grigoriev I.V."/>
        </authorList>
    </citation>
    <scope>NUCLEOTIDE SEQUENCE [LARGE SCALE GENOMIC DNA]</scope>
    <source>
        <strain evidence="6 7">NRRL 1336</strain>
    </source>
</reference>
<dbReference type="GO" id="GO:0008194">
    <property type="term" value="F:UDP-glycosyltransferase activity"/>
    <property type="evidence" value="ECO:0007669"/>
    <property type="project" value="InterPro"/>
</dbReference>
<dbReference type="Gene3D" id="3.40.50.2000">
    <property type="entry name" value="Glycogen Phosphorylase B"/>
    <property type="match status" value="2"/>
</dbReference>
<keyword evidence="1 3" id="KW-0328">Glycosyltransferase</keyword>
<dbReference type="EMBL" id="MCGE01000004">
    <property type="protein sequence ID" value="ORZ22338.1"/>
    <property type="molecule type" value="Genomic_DNA"/>
</dbReference>
<dbReference type="SUPFAM" id="SSF53756">
    <property type="entry name" value="UDP-Glycosyltransferase/glycogen phosphorylase"/>
    <property type="match status" value="1"/>
</dbReference>
<feature type="signal peptide" evidence="5">
    <location>
        <begin position="1"/>
        <end position="24"/>
    </location>
</feature>
<comment type="caution">
    <text evidence="6">The sequence shown here is derived from an EMBL/GenBank/DDBJ whole genome shotgun (WGS) entry which is preliminary data.</text>
</comment>
<protein>
    <submittedName>
        <fullName evidence="6">Uncharacterized protein</fullName>
    </submittedName>
</protein>
<keyword evidence="5" id="KW-0732">Signal</keyword>